<dbReference type="Proteomes" id="UP000003242">
    <property type="component" value="Unassembled WGS sequence"/>
</dbReference>
<sequence length="90" mass="10305">MNLSNWQKVKRLVIKRDNGLCVLCGALAVDVHHVKFRSQGGKDDVRNCVCLCRKCHDMAHGLHKYISAKEVKAMLMEYLEKKAHIEKKGE</sequence>
<protein>
    <submittedName>
        <fullName evidence="2">HNH endonuclease domain protein</fullName>
    </submittedName>
</protein>
<gene>
    <name evidence="2" type="ORF">HMPREF0889_0307</name>
</gene>
<name>D3LVI3_9FIRM</name>
<comment type="caution">
    <text evidence="2">The sequence shown here is derived from an EMBL/GenBank/DDBJ whole genome shotgun (WGS) entry which is preliminary data.</text>
</comment>
<dbReference type="SMART" id="SM00507">
    <property type="entry name" value="HNHc"/>
    <property type="match status" value="1"/>
</dbReference>
<reference evidence="3" key="1">
    <citation type="submission" date="2009-12" db="EMBL/GenBank/DDBJ databases">
        <title>Sequence of Clostridiales genomosp. BVAB3 str. UPII9-5.</title>
        <authorList>
            <person name="Madupu R."/>
            <person name="Durkin A.S."/>
            <person name="Torralba M."/>
            <person name="Methe B."/>
            <person name="Sutton G.G."/>
            <person name="Strausberg R.L."/>
            <person name="Nelson K.E."/>
        </authorList>
    </citation>
    <scope>NUCLEOTIDE SEQUENCE [LARGE SCALE GENOMIC DNA]</scope>
    <source>
        <strain evidence="3">28L</strain>
    </source>
</reference>
<dbReference type="Pfam" id="PF01844">
    <property type="entry name" value="HNH"/>
    <property type="match status" value="1"/>
</dbReference>
<dbReference type="InterPro" id="IPR002711">
    <property type="entry name" value="HNH"/>
</dbReference>
<dbReference type="RefSeq" id="WP_009369843.1">
    <property type="nucleotide sequence ID" value="NZ_ADGP01000020.1"/>
</dbReference>
<evidence type="ECO:0000313" key="2">
    <source>
        <dbReference type="EMBL" id="EFD93910.1"/>
    </source>
</evidence>
<evidence type="ECO:0000259" key="1">
    <source>
        <dbReference type="SMART" id="SM00507"/>
    </source>
</evidence>
<dbReference type="GO" id="GO:0003676">
    <property type="term" value="F:nucleic acid binding"/>
    <property type="evidence" value="ECO:0007669"/>
    <property type="project" value="InterPro"/>
</dbReference>
<feature type="domain" description="HNH nuclease" evidence="1">
    <location>
        <begin position="8"/>
        <end position="57"/>
    </location>
</feature>
<accession>D3LVI3</accession>
<dbReference type="CDD" id="cd00085">
    <property type="entry name" value="HNHc"/>
    <property type="match status" value="1"/>
</dbReference>
<keyword evidence="2" id="KW-0255">Endonuclease</keyword>
<dbReference type="Gene3D" id="1.10.30.50">
    <property type="match status" value="1"/>
</dbReference>
<dbReference type="STRING" id="699218.HMPREF0889_0307"/>
<dbReference type="GO" id="GO:0004519">
    <property type="term" value="F:endonuclease activity"/>
    <property type="evidence" value="ECO:0007669"/>
    <property type="project" value="UniProtKB-KW"/>
</dbReference>
<dbReference type="GO" id="GO:0008270">
    <property type="term" value="F:zinc ion binding"/>
    <property type="evidence" value="ECO:0007669"/>
    <property type="project" value="InterPro"/>
</dbReference>
<dbReference type="AlphaFoldDB" id="D3LVI3"/>
<keyword evidence="2" id="KW-0540">Nuclease</keyword>
<keyword evidence="2" id="KW-0378">Hydrolase</keyword>
<evidence type="ECO:0000313" key="3">
    <source>
        <dbReference type="Proteomes" id="UP000003242"/>
    </source>
</evidence>
<organism evidence="2 3">
    <name type="scientific">Megasphaera lornae</name>
    <dbReference type="NCBI Taxonomy" id="1000568"/>
    <lineage>
        <taxon>Bacteria</taxon>
        <taxon>Bacillati</taxon>
        <taxon>Bacillota</taxon>
        <taxon>Negativicutes</taxon>
        <taxon>Veillonellales</taxon>
        <taxon>Veillonellaceae</taxon>
        <taxon>Megasphaera</taxon>
    </lineage>
</organism>
<dbReference type="InterPro" id="IPR003615">
    <property type="entry name" value="HNH_nuc"/>
</dbReference>
<dbReference type="EMBL" id="ADGP01000020">
    <property type="protein sequence ID" value="EFD93910.1"/>
    <property type="molecule type" value="Genomic_DNA"/>
</dbReference>
<proteinExistence type="predicted"/>